<evidence type="ECO:0000313" key="2">
    <source>
        <dbReference type="EMBL" id="KAG7359039.1"/>
    </source>
</evidence>
<dbReference type="PANTHER" id="PTHR46599:SF3">
    <property type="entry name" value="PIGGYBAC TRANSPOSABLE ELEMENT-DERIVED PROTEIN 4"/>
    <property type="match status" value="1"/>
</dbReference>
<evidence type="ECO:0000313" key="3">
    <source>
        <dbReference type="Proteomes" id="UP000693970"/>
    </source>
</evidence>
<accession>A0A9K3PVU3</accession>
<dbReference type="Pfam" id="PF13843">
    <property type="entry name" value="DDE_Tnp_1_7"/>
    <property type="match status" value="1"/>
</dbReference>
<protein>
    <submittedName>
        <fullName evidence="2">Transposase IS4</fullName>
    </submittedName>
</protein>
<organism evidence="2 3">
    <name type="scientific">Nitzschia inconspicua</name>
    <dbReference type="NCBI Taxonomy" id="303405"/>
    <lineage>
        <taxon>Eukaryota</taxon>
        <taxon>Sar</taxon>
        <taxon>Stramenopiles</taxon>
        <taxon>Ochrophyta</taxon>
        <taxon>Bacillariophyta</taxon>
        <taxon>Bacillariophyceae</taxon>
        <taxon>Bacillariophycidae</taxon>
        <taxon>Bacillariales</taxon>
        <taxon>Bacillariaceae</taxon>
        <taxon>Nitzschia</taxon>
    </lineage>
</organism>
<dbReference type="AlphaFoldDB" id="A0A9K3PVU3"/>
<name>A0A9K3PVU3_9STRA</name>
<keyword evidence="3" id="KW-1185">Reference proteome</keyword>
<dbReference type="Proteomes" id="UP000693970">
    <property type="component" value="Unassembled WGS sequence"/>
</dbReference>
<sequence length="464" mass="53770">MSFRRKSNLISVGVDDRFLLRNDGFNVDDDRDPAPENIPVPGETLNDQQTWGWGGRCHRKVFGAADDKPKLIQLTDSESKLMTILSLFLCLFPATYLDEVLLAEINRNLDKEKARRIGLGEFLRFLGLWYYMATFKGVTRAQFWSTKDIDPYSGALIRFHKMMSKQRFDLILKSLRYTNRLAPAYKDKFHGIRQLIEAWNDNMIKKFRPSWVSCLDESMSPWTTRWTCPGWTYVPRKPTPMGNEYHSVCCGVSKIMWQIELVEGKDAPRERVPPANAGAGKTVGLLLRMLSSMHSRGMLVILDSGFCVLQGLIELRKIGIFASAVIKKRRYWPKHVPGGIMDQHMSTKQVGEVDSLKGELDNIPYDLFCMKDADFTMKLMSTYGSPIPLRDAKEKRRRVDGEVKTFKYTETFENHYRYRHAVDDHNNLRHSDISLEETWVTHRWENRAFACVLLIWTFSTQIPF</sequence>
<comment type="caution">
    <text evidence="2">The sequence shown here is derived from an EMBL/GenBank/DDBJ whole genome shotgun (WGS) entry which is preliminary data.</text>
</comment>
<dbReference type="InterPro" id="IPR029526">
    <property type="entry name" value="PGBD"/>
</dbReference>
<feature type="domain" description="PiggyBac transposable element-derived protein" evidence="1">
    <location>
        <begin position="87"/>
        <end position="453"/>
    </location>
</feature>
<dbReference type="EMBL" id="JAGRRH010000014">
    <property type="protein sequence ID" value="KAG7359039.1"/>
    <property type="molecule type" value="Genomic_DNA"/>
</dbReference>
<gene>
    <name evidence="2" type="ORF">IV203_015628</name>
</gene>
<reference evidence="2" key="2">
    <citation type="submission" date="2021-04" db="EMBL/GenBank/DDBJ databases">
        <authorList>
            <person name="Podell S."/>
        </authorList>
    </citation>
    <scope>NUCLEOTIDE SEQUENCE</scope>
    <source>
        <strain evidence="2">Hildebrandi</strain>
    </source>
</reference>
<dbReference type="OrthoDB" id="6932542at2759"/>
<proteinExistence type="predicted"/>
<reference evidence="2" key="1">
    <citation type="journal article" date="2021" name="Sci. Rep.">
        <title>Diploid genomic architecture of Nitzschia inconspicua, an elite biomass production diatom.</title>
        <authorList>
            <person name="Oliver A."/>
            <person name="Podell S."/>
            <person name="Pinowska A."/>
            <person name="Traller J.C."/>
            <person name="Smith S.R."/>
            <person name="McClure R."/>
            <person name="Beliaev A."/>
            <person name="Bohutskyi P."/>
            <person name="Hill E.A."/>
            <person name="Rabines A."/>
            <person name="Zheng H."/>
            <person name="Allen L.Z."/>
            <person name="Kuo A."/>
            <person name="Grigoriev I.V."/>
            <person name="Allen A.E."/>
            <person name="Hazlebeck D."/>
            <person name="Allen E.E."/>
        </authorList>
    </citation>
    <scope>NUCLEOTIDE SEQUENCE</scope>
    <source>
        <strain evidence="2">Hildebrandi</strain>
    </source>
</reference>
<evidence type="ECO:0000259" key="1">
    <source>
        <dbReference type="Pfam" id="PF13843"/>
    </source>
</evidence>
<dbReference type="PANTHER" id="PTHR46599">
    <property type="entry name" value="PIGGYBAC TRANSPOSABLE ELEMENT-DERIVED PROTEIN 4"/>
    <property type="match status" value="1"/>
</dbReference>